<gene>
    <name evidence="1" type="ORF">DR999_PMT15523</name>
</gene>
<sequence length="104" mass="12089">MIYHRNEHTDPTFNLPAAHACSLCTVSHVEGKMESVYVHVLKGVGIESIYILKRNFSHLFCTQISFRLLLALVTPTEVIRIMYIYLESFQRNVVFFSLKVSDYF</sequence>
<dbReference type="Proteomes" id="UP000297703">
    <property type="component" value="Unassembled WGS sequence"/>
</dbReference>
<dbReference type="AlphaFoldDB" id="A0A4D9E5D0"/>
<evidence type="ECO:0000313" key="1">
    <source>
        <dbReference type="EMBL" id="TFK02243.1"/>
    </source>
</evidence>
<reference evidence="1 2" key="1">
    <citation type="submission" date="2019-04" db="EMBL/GenBank/DDBJ databases">
        <title>Draft genome of the big-headed turtle Platysternon megacephalum.</title>
        <authorList>
            <person name="Gong S."/>
        </authorList>
    </citation>
    <scope>NUCLEOTIDE SEQUENCE [LARGE SCALE GENOMIC DNA]</scope>
    <source>
        <strain evidence="1">DO16091913</strain>
        <tissue evidence="1">Muscle</tissue>
    </source>
</reference>
<protein>
    <submittedName>
        <fullName evidence="1">Glycerate kinase</fullName>
    </submittedName>
</protein>
<evidence type="ECO:0000313" key="2">
    <source>
        <dbReference type="Proteomes" id="UP000297703"/>
    </source>
</evidence>
<reference evidence="1 2" key="2">
    <citation type="submission" date="2019-04" db="EMBL/GenBank/DDBJ databases">
        <title>The genome sequence of big-headed turtle.</title>
        <authorList>
            <person name="Gong S."/>
        </authorList>
    </citation>
    <scope>NUCLEOTIDE SEQUENCE [LARGE SCALE GENOMIC DNA]</scope>
    <source>
        <strain evidence="1">DO16091913</strain>
        <tissue evidence="1">Muscle</tissue>
    </source>
</reference>
<dbReference type="EMBL" id="QXTE01000198">
    <property type="protein sequence ID" value="TFK02243.1"/>
    <property type="molecule type" value="Genomic_DNA"/>
</dbReference>
<keyword evidence="1" id="KW-0808">Transferase</keyword>
<dbReference type="GO" id="GO:0016301">
    <property type="term" value="F:kinase activity"/>
    <property type="evidence" value="ECO:0007669"/>
    <property type="project" value="UniProtKB-KW"/>
</dbReference>
<accession>A0A4D9E5D0</accession>
<keyword evidence="2" id="KW-1185">Reference proteome</keyword>
<proteinExistence type="predicted"/>
<comment type="caution">
    <text evidence="1">The sequence shown here is derived from an EMBL/GenBank/DDBJ whole genome shotgun (WGS) entry which is preliminary data.</text>
</comment>
<keyword evidence="1" id="KW-0418">Kinase</keyword>
<name>A0A4D9E5D0_9SAUR</name>
<organism evidence="1 2">
    <name type="scientific">Platysternon megacephalum</name>
    <name type="common">big-headed turtle</name>
    <dbReference type="NCBI Taxonomy" id="55544"/>
    <lineage>
        <taxon>Eukaryota</taxon>
        <taxon>Metazoa</taxon>
        <taxon>Chordata</taxon>
        <taxon>Craniata</taxon>
        <taxon>Vertebrata</taxon>
        <taxon>Euteleostomi</taxon>
        <taxon>Archelosauria</taxon>
        <taxon>Testudinata</taxon>
        <taxon>Testudines</taxon>
        <taxon>Cryptodira</taxon>
        <taxon>Durocryptodira</taxon>
        <taxon>Testudinoidea</taxon>
        <taxon>Platysternidae</taxon>
        <taxon>Platysternon</taxon>
    </lineage>
</organism>